<dbReference type="OrthoDB" id="5854294at2759"/>
<organism evidence="5 6">
    <name type="scientific">Caenorhabditis auriculariae</name>
    <dbReference type="NCBI Taxonomy" id="2777116"/>
    <lineage>
        <taxon>Eukaryota</taxon>
        <taxon>Metazoa</taxon>
        <taxon>Ecdysozoa</taxon>
        <taxon>Nematoda</taxon>
        <taxon>Chromadorea</taxon>
        <taxon>Rhabditida</taxon>
        <taxon>Rhabditina</taxon>
        <taxon>Rhabditomorpha</taxon>
        <taxon>Rhabditoidea</taxon>
        <taxon>Rhabditidae</taxon>
        <taxon>Peloderinae</taxon>
        <taxon>Caenorhabditis</taxon>
    </lineage>
</organism>
<comment type="caution">
    <text evidence="5">The sequence shown here is derived from an EMBL/GenBank/DDBJ whole genome shotgun (WGS) entry which is preliminary data.</text>
</comment>
<dbReference type="Pfam" id="PF07967">
    <property type="entry name" value="zf-C3HC"/>
    <property type="match status" value="1"/>
</dbReference>
<dbReference type="PANTHER" id="PTHR15835:SF6">
    <property type="entry name" value="ZINC FINGER C3HC-TYPE PROTEIN 1"/>
    <property type="match status" value="1"/>
</dbReference>
<proteinExistence type="predicted"/>
<name>A0A8S1HC16_9PELO</name>
<gene>
    <name evidence="5" type="ORF">CAUJ_LOCUS6669</name>
</gene>
<evidence type="ECO:0000256" key="2">
    <source>
        <dbReference type="ARBA" id="ARBA00023242"/>
    </source>
</evidence>
<dbReference type="PANTHER" id="PTHR15835">
    <property type="entry name" value="NUCLEAR-INTERACTING PARTNER OF ALK"/>
    <property type="match status" value="1"/>
</dbReference>
<reference evidence="5" key="1">
    <citation type="submission" date="2020-10" db="EMBL/GenBank/DDBJ databases">
        <authorList>
            <person name="Kikuchi T."/>
        </authorList>
    </citation>
    <scope>NUCLEOTIDE SEQUENCE</scope>
    <source>
        <strain evidence="5">NKZ352</strain>
    </source>
</reference>
<accession>A0A8S1HC16</accession>
<dbReference type="GO" id="GO:0008270">
    <property type="term" value="F:zinc ion binding"/>
    <property type="evidence" value="ECO:0007669"/>
    <property type="project" value="InterPro"/>
</dbReference>
<evidence type="ECO:0000313" key="5">
    <source>
        <dbReference type="EMBL" id="CAD6190750.1"/>
    </source>
</evidence>
<dbReference type="AlphaFoldDB" id="A0A8S1HC16"/>
<feature type="region of interest" description="Disordered" evidence="3">
    <location>
        <begin position="1"/>
        <end position="63"/>
    </location>
</feature>
<dbReference type="EMBL" id="CAJGYM010000017">
    <property type="protein sequence ID" value="CAD6190750.1"/>
    <property type="molecule type" value="Genomic_DNA"/>
</dbReference>
<dbReference type="Proteomes" id="UP000835052">
    <property type="component" value="Unassembled WGS sequence"/>
</dbReference>
<keyword evidence="6" id="KW-1185">Reference proteome</keyword>
<evidence type="ECO:0000259" key="4">
    <source>
        <dbReference type="Pfam" id="PF07967"/>
    </source>
</evidence>
<sequence length="334" mass="37787">MQNVPPGAAEPFLRDPVLMDGSIAETPEKRERRDGVRRRHTPSAPLITPPSSAEGYEKSNKRKANESLTDIFDTLSAAKRKSQLTQLRDLNLYKKIIKTYKSPNWSGCGVTPRDLADYGWEYEKRDLVKCVECEQHLSTSLPPISKVSVNVYNICLKKVHDNMISAHRPTCKHRVRAPPFRIVDPTAKEVLAGIEERLSTASSVAPEELIVDIPKDAPIPVIDKYPPGLVFISTLGWKMSKSRRGLLQINCEFCAREMIFRSSTNFDPVRNHERWCPQVDANDNGEPCWRAELDIVLNAKNKVPLIDIIRYERSSSRPSDTQKLAQLGHSHLNI</sequence>
<comment type="subcellular location">
    <subcellularLocation>
        <location evidence="1">Nucleus</location>
    </subcellularLocation>
</comment>
<evidence type="ECO:0000256" key="3">
    <source>
        <dbReference type="SAM" id="MobiDB-lite"/>
    </source>
</evidence>
<protein>
    <recommendedName>
        <fullName evidence="4">C3HC-type domain-containing protein</fullName>
    </recommendedName>
</protein>
<dbReference type="InterPro" id="IPR012935">
    <property type="entry name" value="NuBaID_N"/>
</dbReference>
<evidence type="ECO:0000256" key="1">
    <source>
        <dbReference type="ARBA" id="ARBA00004123"/>
    </source>
</evidence>
<keyword evidence="2" id="KW-0539">Nucleus</keyword>
<evidence type="ECO:0000313" key="6">
    <source>
        <dbReference type="Proteomes" id="UP000835052"/>
    </source>
</evidence>
<dbReference type="SUPFAM" id="SSF57924">
    <property type="entry name" value="Inhibitor of apoptosis (IAP) repeat"/>
    <property type="match status" value="1"/>
</dbReference>
<dbReference type="GO" id="GO:0005634">
    <property type="term" value="C:nucleus"/>
    <property type="evidence" value="ECO:0007669"/>
    <property type="project" value="UniProtKB-SubCell"/>
</dbReference>
<feature type="domain" description="C3HC-type" evidence="4">
    <location>
        <begin position="91"/>
        <end position="199"/>
    </location>
</feature>